<dbReference type="GO" id="GO:0046872">
    <property type="term" value="F:metal ion binding"/>
    <property type="evidence" value="ECO:0007669"/>
    <property type="project" value="UniProtKB-KW"/>
</dbReference>
<evidence type="ECO:0000256" key="4">
    <source>
        <dbReference type="RuleBase" id="RU003465"/>
    </source>
</evidence>
<evidence type="ECO:0000313" key="7">
    <source>
        <dbReference type="EMBL" id="CAG2254035.1"/>
    </source>
</evidence>
<sequence length="355" mass="39941">MDLFGDLPEPSKDGQSLYDDLSVQSQTVKGASGPQKRNADSADLSSTQDDKTSKIKTSVKFKLKGFYKERRGEREEMQDAHVIIDDYTKEFSKLDPSVYRLAIFAVYDGHAGSRASRFASQNLHKYLRDKFPKGDVITIEKDIKKILIETFKKTDDDFLKQATKSKPVWKDGTTATVILAINETLYIASLGDSQILFYRLFLCRYKEETKKCSPIHLTTVHDPSLYEERMRIQKAGGHVQEGRVMGALEVSRSIGDGPYKNHGVSCVPDVKKCQLTQGDRYIVLACDGLWKKFKPEDCIAFTNTILEDSTIQGTDDKSADDLRYETACNRLANEAVLRLSADNVTVLIIAIQPDK</sequence>
<keyword evidence="8" id="KW-1185">Reference proteome</keyword>
<dbReference type="GO" id="GO:0004722">
    <property type="term" value="F:protein serine/threonine phosphatase activity"/>
    <property type="evidence" value="ECO:0007669"/>
    <property type="project" value="UniProtKB-EC"/>
</dbReference>
<feature type="region of interest" description="Disordered" evidence="5">
    <location>
        <begin position="1"/>
        <end position="51"/>
    </location>
</feature>
<dbReference type="Proteomes" id="UP000683360">
    <property type="component" value="Unassembled WGS sequence"/>
</dbReference>
<dbReference type="EMBL" id="CAJPWZ010003207">
    <property type="protein sequence ID" value="CAG2254035.1"/>
    <property type="molecule type" value="Genomic_DNA"/>
</dbReference>
<gene>
    <name evidence="7" type="ORF">MEDL_65548</name>
</gene>
<dbReference type="EC" id="3.1.3.16" evidence="7"/>
<keyword evidence="1" id="KW-0479">Metal-binding</keyword>
<protein>
    <submittedName>
        <fullName evidence="7">ILKAP</fullName>
        <ecNumber evidence="7">3.1.3.16</ecNumber>
    </submittedName>
</protein>
<dbReference type="AlphaFoldDB" id="A0A8S3VCK1"/>
<dbReference type="FunFam" id="3.60.40.10:FF:000156">
    <property type="entry name" value="Integrin-linked kinase-associated serine/threonine phosphatase 2C"/>
    <property type="match status" value="1"/>
</dbReference>
<name>A0A8S3VCK1_MYTED</name>
<dbReference type="InterPro" id="IPR000222">
    <property type="entry name" value="PP2C_BS"/>
</dbReference>
<evidence type="ECO:0000313" key="8">
    <source>
        <dbReference type="Proteomes" id="UP000683360"/>
    </source>
</evidence>
<dbReference type="PANTHER" id="PTHR13832">
    <property type="entry name" value="PROTEIN PHOSPHATASE 2C"/>
    <property type="match status" value="1"/>
</dbReference>
<keyword evidence="3 4" id="KW-0904">Protein phosphatase</keyword>
<dbReference type="SUPFAM" id="SSF81606">
    <property type="entry name" value="PP2C-like"/>
    <property type="match status" value="1"/>
</dbReference>
<reference evidence="7" key="1">
    <citation type="submission" date="2021-03" db="EMBL/GenBank/DDBJ databases">
        <authorList>
            <person name="Bekaert M."/>
        </authorList>
    </citation>
    <scope>NUCLEOTIDE SEQUENCE</scope>
</reference>
<evidence type="ECO:0000259" key="6">
    <source>
        <dbReference type="PROSITE" id="PS51746"/>
    </source>
</evidence>
<comment type="caution">
    <text evidence="7">The sequence shown here is derived from an EMBL/GenBank/DDBJ whole genome shotgun (WGS) entry which is preliminary data.</text>
</comment>
<dbReference type="OrthoDB" id="10264738at2759"/>
<evidence type="ECO:0000256" key="1">
    <source>
        <dbReference type="ARBA" id="ARBA00022723"/>
    </source>
</evidence>
<accession>A0A8S3VCK1</accession>
<dbReference type="PROSITE" id="PS01032">
    <property type="entry name" value="PPM_1"/>
    <property type="match status" value="1"/>
</dbReference>
<dbReference type="PROSITE" id="PS51746">
    <property type="entry name" value="PPM_2"/>
    <property type="match status" value="1"/>
</dbReference>
<feature type="domain" description="PPM-type phosphatase" evidence="6">
    <location>
        <begin position="63"/>
        <end position="351"/>
    </location>
</feature>
<evidence type="ECO:0000256" key="5">
    <source>
        <dbReference type="SAM" id="MobiDB-lite"/>
    </source>
</evidence>
<dbReference type="PANTHER" id="PTHR13832:SF699">
    <property type="entry name" value="INTEGRIN-LINKED KINASE-ASSOCIATED SERINE_THREONINE PHOSPHATASE 2C"/>
    <property type="match status" value="1"/>
</dbReference>
<dbReference type="InterPro" id="IPR036457">
    <property type="entry name" value="PPM-type-like_dom_sf"/>
</dbReference>
<proteinExistence type="inferred from homology"/>
<dbReference type="InterPro" id="IPR015655">
    <property type="entry name" value="PP2C"/>
</dbReference>
<keyword evidence="2 4" id="KW-0378">Hydrolase</keyword>
<organism evidence="7 8">
    <name type="scientific">Mytilus edulis</name>
    <name type="common">Blue mussel</name>
    <dbReference type="NCBI Taxonomy" id="6550"/>
    <lineage>
        <taxon>Eukaryota</taxon>
        <taxon>Metazoa</taxon>
        <taxon>Spiralia</taxon>
        <taxon>Lophotrochozoa</taxon>
        <taxon>Mollusca</taxon>
        <taxon>Bivalvia</taxon>
        <taxon>Autobranchia</taxon>
        <taxon>Pteriomorphia</taxon>
        <taxon>Mytilida</taxon>
        <taxon>Mytiloidea</taxon>
        <taxon>Mytilidae</taxon>
        <taxon>Mytilinae</taxon>
        <taxon>Mytilus</taxon>
    </lineage>
</organism>
<dbReference type="InterPro" id="IPR001932">
    <property type="entry name" value="PPM-type_phosphatase-like_dom"/>
</dbReference>
<evidence type="ECO:0000256" key="3">
    <source>
        <dbReference type="ARBA" id="ARBA00022912"/>
    </source>
</evidence>
<comment type="similarity">
    <text evidence="4">Belongs to the PP2C family.</text>
</comment>
<dbReference type="Pfam" id="PF00481">
    <property type="entry name" value="PP2C"/>
    <property type="match status" value="1"/>
</dbReference>
<dbReference type="CDD" id="cd00143">
    <property type="entry name" value="PP2Cc"/>
    <property type="match status" value="1"/>
</dbReference>
<evidence type="ECO:0000256" key="2">
    <source>
        <dbReference type="ARBA" id="ARBA00022801"/>
    </source>
</evidence>
<dbReference type="SMART" id="SM00332">
    <property type="entry name" value="PP2Cc"/>
    <property type="match status" value="1"/>
</dbReference>
<dbReference type="Gene3D" id="3.60.40.10">
    <property type="entry name" value="PPM-type phosphatase domain"/>
    <property type="match status" value="1"/>
</dbReference>